<evidence type="ECO:0000313" key="3">
    <source>
        <dbReference type="Proteomes" id="UP000317940"/>
    </source>
</evidence>
<gene>
    <name evidence="2" type="ORF">FHX73_12197</name>
</gene>
<accession>A0A561TVF6</accession>
<dbReference type="Proteomes" id="UP000317940">
    <property type="component" value="Unassembled WGS sequence"/>
</dbReference>
<name>A0A561TVF6_9ACTN</name>
<organism evidence="2 3">
    <name type="scientific">Kitasatospora viridis</name>
    <dbReference type="NCBI Taxonomy" id="281105"/>
    <lineage>
        <taxon>Bacteria</taxon>
        <taxon>Bacillati</taxon>
        <taxon>Actinomycetota</taxon>
        <taxon>Actinomycetes</taxon>
        <taxon>Kitasatosporales</taxon>
        <taxon>Streptomycetaceae</taxon>
        <taxon>Kitasatospora</taxon>
    </lineage>
</organism>
<keyword evidence="1" id="KW-0732">Signal</keyword>
<sequence>MTKKWTTTAAALALALGLAGAGSAQAQAAASPAAAAATGPNLLTAGGFEGSTQGWQKLVPAGGIVNWANYNTTAGAPAPAYDGTGYLAFNTNILGGSVYQDVPLQFGTSGTVEASVFLSSQSGPATGTFCLWGLVPGGNNYNSCSAYSVNSSTGYANYILITQVPVGTTDLRFQVYPTANGGTTDMDDATLFGVS</sequence>
<dbReference type="AlphaFoldDB" id="A0A561TVF6"/>
<reference evidence="2 3" key="1">
    <citation type="submission" date="2019-06" db="EMBL/GenBank/DDBJ databases">
        <title>Sequencing the genomes of 1000 actinobacteria strains.</title>
        <authorList>
            <person name="Klenk H.-P."/>
        </authorList>
    </citation>
    <scope>NUCLEOTIDE SEQUENCE [LARGE SCALE GENOMIC DNA]</scope>
    <source>
        <strain evidence="2 3">DSM 44826</strain>
    </source>
</reference>
<protein>
    <recommendedName>
        <fullName evidence="4">Peptidase A4-like protein</fullName>
    </recommendedName>
</protein>
<evidence type="ECO:0000256" key="1">
    <source>
        <dbReference type="SAM" id="SignalP"/>
    </source>
</evidence>
<evidence type="ECO:0008006" key="4">
    <source>
        <dbReference type="Google" id="ProtNLM"/>
    </source>
</evidence>
<feature type="signal peptide" evidence="1">
    <location>
        <begin position="1"/>
        <end position="26"/>
    </location>
</feature>
<dbReference type="Gene3D" id="2.60.120.260">
    <property type="entry name" value="Galactose-binding domain-like"/>
    <property type="match status" value="1"/>
</dbReference>
<dbReference type="EMBL" id="VIWT01000002">
    <property type="protein sequence ID" value="TWF91085.1"/>
    <property type="molecule type" value="Genomic_DNA"/>
</dbReference>
<feature type="chain" id="PRO_5022171499" description="Peptidase A4-like protein" evidence="1">
    <location>
        <begin position="27"/>
        <end position="195"/>
    </location>
</feature>
<dbReference type="OrthoDB" id="4350685at2"/>
<keyword evidence="3" id="KW-1185">Reference proteome</keyword>
<proteinExistence type="predicted"/>
<evidence type="ECO:0000313" key="2">
    <source>
        <dbReference type="EMBL" id="TWF91085.1"/>
    </source>
</evidence>
<dbReference type="RefSeq" id="WP_145908724.1">
    <property type="nucleotide sequence ID" value="NZ_BAAAMZ010000002.1"/>
</dbReference>
<comment type="caution">
    <text evidence="2">The sequence shown here is derived from an EMBL/GenBank/DDBJ whole genome shotgun (WGS) entry which is preliminary data.</text>
</comment>